<dbReference type="RefSeq" id="WP_079654227.1">
    <property type="nucleotide sequence ID" value="NZ_LT670846.1"/>
</dbReference>
<reference evidence="1 2" key="1">
    <citation type="submission" date="2016-11" db="EMBL/GenBank/DDBJ databases">
        <authorList>
            <person name="Jaros S."/>
            <person name="Januszkiewicz K."/>
            <person name="Wedrychowicz H."/>
        </authorList>
    </citation>
    <scope>NUCLEOTIDE SEQUENCE [LARGE SCALE GENOMIC DNA]</scope>
    <source>
        <strain evidence="1 2">DSM 19557</strain>
    </source>
</reference>
<accession>A0A1M6SQ43</accession>
<dbReference type="OrthoDB" id="15142at2"/>
<dbReference type="EMBL" id="LT670846">
    <property type="protein sequence ID" value="SHK46843.1"/>
    <property type="molecule type" value="Genomic_DNA"/>
</dbReference>
<evidence type="ECO:0000313" key="2">
    <source>
        <dbReference type="Proteomes" id="UP000189810"/>
    </source>
</evidence>
<dbReference type="AlphaFoldDB" id="A0A1M6SQ43"/>
<proteinExistence type="predicted"/>
<gene>
    <name evidence="1" type="ORF">SAMN05444391_1120</name>
</gene>
<evidence type="ECO:0000313" key="1">
    <source>
        <dbReference type="EMBL" id="SHK46843.1"/>
    </source>
</evidence>
<protein>
    <submittedName>
        <fullName evidence="1">Uncharacterized protein</fullName>
    </submittedName>
</protein>
<sequence>MGIFIEDLLNLGNLMDAEIEAHIPEATLSQALGLETKIEKGLITFRIKKKGLIFSKTLELKLSEESRMVKNLKEEGKRFVMGRMLTRSAVEELSKREDFLFEGEFAGFDVWKAFKLTETYEKVPYQFRERLALTRYIFSDYLLKIFMKVEK</sequence>
<organism evidence="1 2">
    <name type="scientific">Thermocrinis minervae</name>
    <dbReference type="NCBI Taxonomy" id="381751"/>
    <lineage>
        <taxon>Bacteria</taxon>
        <taxon>Pseudomonadati</taxon>
        <taxon>Aquificota</taxon>
        <taxon>Aquificia</taxon>
        <taxon>Aquificales</taxon>
        <taxon>Aquificaceae</taxon>
        <taxon>Thermocrinis</taxon>
    </lineage>
</organism>
<keyword evidence="2" id="KW-1185">Reference proteome</keyword>
<dbReference type="Proteomes" id="UP000189810">
    <property type="component" value="Chromosome I"/>
</dbReference>
<dbReference type="STRING" id="381751.SAMN05444391_1120"/>
<name>A0A1M6SQ43_9AQUI</name>